<dbReference type="EMBL" id="SNRX01000024">
    <property type="protein sequence ID" value="KAA6301189.1"/>
    <property type="molecule type" value="Genomic_DNA"/>
</dbReference>
<dbReference type="GO" id="GO:0003677">
    <property type="term" value="F:DNA binding"/>
    <property type="evidence" value="ECO:0007669"/>
    <property type="project" value="InterPro"/>
</dbReference>
<evidence type="ECO:0000313" key="3">
    <source>
        <dbReference type="Proteomes" id="UP000324575"/>
    </source>
</evidence>
<name>A0A5M8NYS2_9BACT</name>
<evidence type="ECO:0000259" key="1">
    <source>
        <dbReference type="Pfam" id="PF21956"/>
    </source>
</evidence>
<proteinExistence type="predicted"/>
<dbReference type="InterPro" id="IPR010982">
    <property type="entry name" value="Lambda_DNA-bd_dom_sf"/>
</dbReference>
<dbReference type="Proteomes" id="UP000324575">
    <property type="component" value="Unassembled WGS sequence"/>
</dbReference>
<comment type="caution">
    <text evidence="2">The sequence shown here is derived from an EMBL/GenBank/DDBJ whole genome shotgun (WGS) entry which is preliminary data.</text>
</comment>
<accession>A0A5M8NYS2</accession>
<evidence type="ECO:0000313" key="2">
    <source>
        <dbReference type="EMBL" id="KAA6301189.1"/>
    </source>
</evidence>
<dbReference type="Pfam" id="PF21956">
    <property type="entry name" value="DUF6922"/>
    <property type="match status" value="1"/>
</dbReference>
<feature type="domain" description="DUF6922" evidence="1">
    <location>
        <begin position="98"/>
        <end position="148"/>
    </location>
</feature>
<gene>
    <name evidence="2" type="ORF">EZS26_002643</name>
</gene>
<sequence>MNSKIDIIKGIHPGFILERELKKRKMTKGRFALSINEYPQLITSITKGKRRMNPALSLKIEKAFGMEEGFYMVLQAYYDIAQAKKELSKDYHPDLSMINPIVFWDAKMEDIDWAKNKNAVIRRIFERGSEQEIKEIIRFYGKDAIAHAVKEYHGQLPTVEENQSKYL</sequence>
<dbReference type="AlphaFoldDB" id="A0A5M8NYS2"/>
<organism evidence="2 3">
    <name type="scientific">Candidatus Ordinivivax streblomastigis</name>
    <dbReference type="NCBI Taxonomy" id="2540710"/>
    <lineage>
        <taxon>Bacteria</taxon>
        <taxon>Pseudomonadati</taxon>
        <taxon>Bacteroidota</taxon>
        <taxon>Bacteroidia</taxon>
        <taxon>Bacteroidales</taxon>
        <taxon>Candidatus Ordinivivax</taxon>
    </lineage>
</organism>
<dbReference type="SUPFAM" id="SSF47413">
    <property type="entry name" value="lambda repressor-like DNA-binding domains"/>
    <property type="match status" value="1"/>
</dbReference>
<dbReference type="Gene3D" id="1.10.260.40">
    <property type="entry name" value="lambda repressor-like DNA-binding domains"/>
    <property type="match status" value="1"/>
</dbReference>
<protein>
    <submittedName>
        <fullName evidence="2">Antitoxin HigA</fullName>
    </submittedName>
</protein>
<reference evidence="2 3" key="1">
    <citation type="submission" date="2019-03" db="EMBL/GenBank/DDBJ databases">
        <title>Single cell metagenomics reveals metabolic interactions within the superorganism composed of flagellate Streblomastix strix and complex community of Bacteroidetes bacteria on its surface.</title>
        <authorList>
            <person name="Treitli S.C."/>
            <person name="Kolisko M."/>
            <person name="Husnik F."/>
            <person name="Keeling P."/>
            <person name="Hampl V."/>
        </authorList>
    </citation>
    <scope>NUCLEOTIDE SEQUENCE [LARGE SCALE GENOMIC DNA]</scope>
    <source>
        <strain evidence="2">St1</strain>
    </source>
</reference>
<dbReference type="InterPro" id="IPR053830">
    <property type="entry name" value="DUF6922"/>
</dbReference>